<dbReference type="Gene3D" id="1.10.443.10">
    <property type="entry name" value="Intergrase catalytic core"/>
    <property type="match status" value="1"/>
</dbReference>
<keyword evidence="1" id="KW-0233">DNA recombination</keyword>
<dbReference type="KEGG" id="syw:SYNW2416"/>
<dbReference type="SUPFAM" id="SSF56349">
    <property type="entry name" value="DNA breaking-rejoining enzymes"/>
    <property type="match status" value="1"/>
</dbReference>
<dbReference type="EMBL" id="BX569695">
    <property type="protein sequence ID" value="CAE08931.1"/>
    <property type="molecule type" value="Genomic_DNA"/>
</dbReference>
<name>Q7U3L5_PARMW</name>
<dbReference type="InterPro" id="IPR011010">
    <property type="entry name" value="DNA_brk_join_enz"/>
</dbReference>
<dbReference type="STRING" id="84588.SYNW2416"/>
<protein>
    <submittedName>
        <fullName evidence="2">Possible phage integrase family</fullName>
    </submittedName>
</protein>
<accession>Q7U3L5</accession>
<dbReference type="Proteomes" id="UP000001422">
    <property type="component" value="Chromosome"/>
</dbReference>
<organism evidence="2 3">
    <name type="scientific">Parasynechococcus marenigrum (strain WH8102)</name>
    <dbReference type="NCBI Taxonomy" id="84588"/>
    <lineage>
        <taxon>Bacteria</taxon>
        <taxon>Bacillati</taxon>
        <taxon>Cyanobacteriota</taxon>
        <taxon>Cyanophyceae</taxon>
        <taxon>Synechococcales</taxon>
        <taxon>Prochlorococcaceae</taxon>
        <taxon>Parasynechococcus</taxon>
        <taxon>Parasynechococcus marenigrum</taxon>
    </lineage>
</organism>
<sequence length="422" mass="47114">MPAQQWEKTLRRQIKDNHGFGWNLIAQSGKTKLTRVHEDGTKSAKVLPIEWKATNSVQILNAVTRVRQLMESRNLSLAEAVRLDTAELAVPSSHSGVAEQGWSAVVQEYLKGKQGLRSSTLSDLRTRLNRLLVCLDQKPKPRDSRALLKRYAQLFFSDMESGGEGRRRNIQSIVAFLRYAVDRAGAHQCWLPQEKSFTAELIGVSATSTQARLTPPIKSPDLAALLDQMEADGRHDLRLATALISLFGLRPAELALLSVKEGRLYAGAVKRNTASLAQKPKPPRLCLPLDIEGREGEGMKALQLYASGLVKLPQSVLNEISKVEEKQSFKQVGHAYGQLLRRYAPWQNLVRSNPDTTIYSLRHSWAWRCHVCSTHPLHVRQASALMGHTPTVHMATYGQWVDEASLEAAVERYTEGLVTADY</sequence>
<dbReference type="eggNOG" id="COG0582">
    <property type="taxonomic scope" value="Bacteria"/>
</dbReference>
<dbReference type="GO" id="GO:0003677">
    <property type="term" value="F:DNA binding"/>
    <property type="evidence" value="ECO:0007669"/>
    <property type="project" value="InterPro"/>
</dbReference>
<evidence type="ECO:0000313" key="2">
    <source>
        <dbReference type="EMBL" id="CAE08931.1"/>
    </source>
</evidence>
<dbReference type="InterPro" id="IPR013762">
    <property type="entry name" value="Integrase-like_cat_sf"/>
</dbReference>
<dbReference type="GO" id="GO:0015074">
    <property type="term" value="P:DNA integration"/>
    <property type="evidence" value="ECO:0007669"/>
    <property type="project" value="InterPro"/>
</dbReference>
<evidence type="ECO:0000256" key="1">
    <source>
        <dbReference type="ARBA" id="ARBA00023172"/>
    </source>
</evidence>
<reference evidence="2 3" key="1">
    <citation type="journal article" date="2003" name="Nature">
        <title>The genome of a motile marine Synechococcus.</title>
        <authorList>
            <person name="Palenik B."/>
            <person name="Brahamsha B."/>
            <person name="Larimer F."/>
            <person name="Land M."/>
            <person name="Hauser L."/>
            <person name="Chain P."/>
            <person name="Lamerdin J."/>
            <person name="Regala W."/>
            <person name="Allen E.A."/>
            <person name="McCarren J."/>
            <person name="Paulsen I."/>
            <person name="Dufresne A."/>
            <person name="Partensky F."/>
            <person name="Webb E."/>
            <person name="Waterbury J."/>
        </authorList>
    </citation>
    <scope>NUCLEOTIDE SEQUENCE [LARGE SCALE GENOMIC DNA]</scope>
    <source>
        <strain evidence="2 3">WH8102</strain>
    </source>
</reference>
<dbReference type="HOGENOM" id="CLU_053698_0_0_3"/>
<gene>
    <name evidence="2" type="ordered locus">SYNW2416</name>
</gene>
<dbReference type="GO" id="GO:0006310">
    <property type="term" value="P:DNA recombination"/>
    <property type="evidence" value="ECO:0007669"/>
    <property type="project" value="UniProtKB-KW"/>
</dbReference>
<evidence type="ECO:0000313" key="3">
    <source>
        <dbReference type="Proteomes" id="UP000001422"/>
    </source>
</evidence>
<proteinExistence type="predicted"/>
<dbReference type="RefSeq" id="WP_011129269.1">
    <property type="nucleotide sequence ID" value="NC_005070.1"/>
</dbReference>
<keyword evidence="3" id="KW-1185">Reference proteome</keyword>
<dbReference type="AlphaFoldDB" id="Q7U3L5"/>